<evidence type="ECO:0000256" key="1">
    <source>
        <dbReference type="ARBA" id="ARBA00004651"/>
    </source>
</evidence>
<reference evidence="2 3" key="1">
    <citation type="submission" date="2018-08" db="EMBL/GenBank/DDBJ databases">
        <title>Lactobacillus suantsai sp. nov., isolated from traditional fermented suan-tsai in Taiwan.</title>
        <authorList>
            <person name="Huang C.-H."/>
        </authorList>
    </citation>
    <scope>NUCLEOTIDE SEQUENCE [LARGE SCALE GENOMIC DNA]</scope>
    <source>
        <strain evidence="2 3">BCRC 12945</strain>
    </source>
</reference>
<dbReference type="InterPro" id="IPR036259">
    <property type="entry name" value="MFS_trans_sf"/>
</dbReference>
<dbReference type="GO" id="GO:0022857">
    <property type="term" value="F:transmembrane transporter activity"/>
    <property type="evidence" value="ECO:0007669"/>
    <property type="project" value="InterPro"/>
</dbReference>
<dbReference type="PANTHER" id="PTHR23523">
    <property type="match status" value="1"/>
</dbReference>
<dbReference type="SUPFAM" id="SSF103473">
    <property type="entry name" value="MFS general substrate transporter"/>
    <property type="match status" value="1"/>
</dbReference>
<dbReference type="Gene3D" id="1.20.1250.20">
    <property type="entry name" value="MFS general substrate transporter like domains"/>
    <property type="match status" value="2"/>
</dbReference>
<protein>
    <submittedName>
        <fullName evidence="2">MFS transporter</fullName>
    </submittedName>
</protein>
<dbReference type="OrthoDB" id="9797740at2"/>
<proteinExistence type="predicted"/>
<dbReference type="InterPro" id="IPR052524">
    <property type="entry name" value="MFS_Cyanate_Porter"/>
</dbReference>
<organism evidence="2 3">
    <name type="scientific">Levilactobacillus suantsaii</name>
    <dbReference type="NCBI Taxonomy" id="2292255"/>
    <lineage>
        <taxon>Bacteria</taxon>
        <taxon>Bacillati</taxon>
        <taxon>Bacillota</taxon>
        <taxon>Bacilli</taxon>
        <taxon>Lactobacillales</taxon>
        <taxon>Lactobacillaceae</taxon>
        <taxon>Levilactobacillus</taxon>
    </lineage>
</organism>
<dbReference type="PANTHER" id="PTHR23523:SF2">
    <property type="entry name" value="2-NITROIMIDAZOLE TRANSPORTER"/>
    <property type="match status" value="1"/>
</dbReference>
<dbReference type="AlphaFoldDB" id="A0A4Q0VKC0"/>
<sequence>MAKKAEHTIEILLVVLAIGLLMRSPITTPPLIVTQLAHQLGVSTESLGLLTTLPLVMFLLFSNFAAIPLAKLGVKPAMGLILLLLLVGSGLRLIITLPTLFLGTILIGISIAHLNVFMPAFIKAYFPLKIALYTTLYSFTMNLGSAGFNLLTAPATHLWGWPSILTILAGVALLVFAFWLVVSRHLPEKMKATPTDHTQPTPKGPSLWTNPHAWLFLLTFGCQSVLNYTIAAWFPVLMSYHHLSADHVGFIIAIYSLVGVPVYVVTPHLLTQLGPTRLRRLIAGAGICGIVAGSMLFFQNTASFSFWLLENLLVGIAVSFFFIYTTTMFGLKTAKPLITARLSGMAQAGGYFMAALGPSLYGWAYHLDPTGTPQNIVYIILIIGAIAGALGIQRLTRIQ</sequence>
<dbReference type="Proteomes" id="UP000290602">
    <property type="component" value="Unassembled WGS sequence"/>
</dbReference>
<evidence type="ECO:0000313" key="2">
    <source>
        <dbReference type="EMBL" id="RXI78507.1"/>
    </source>
</evidence>
<name>A0A4Q0VKC0_9LACO</name>
<comment type="subcellular location">
    <subcellularLocation>
        <location evidence="1">Cell membrane</location>
        <topology evidence="1">Multi-pass membrane protein</topology>
    </subcellularLocation>
</comment>
<gene>
    <name evidence="2" type="ORF">DXH47_07000</name>
</gene>
<accession>A0A4Q0VKC0</accession>
<keyword evidence="3" id="KW-1185">Reference proteome</keyword>
<comment type="caution">
    <text evidence="2">The sequence shown here is derived from an EMBL/GenBank/DDBJ whole genome shotgun (WGS) entry which is preliminary data.</text>
</comment>
<dbReference type="Pfam" id="PF07690">
    <property type="entry name" value="MFS_1"/>
    <property type="match status" value="1"/>
</dbReference>
<dbReference type="RefSeq" id="WP_129032643.1">
    <property type="nucleotide sequence ID" value="NZ_CP059603.1"/>
</dbReference>
<dbReference type="EMBL" id="QXIL01000011">
    <property type="protein sequence ID" value="RXI78507.1"/>
    <property type="molecule type" value="Genomic_DNA"/>
</dbReference>
<evidence type="ECO:0000313" key="3">
    <source>
        <dbReference type="Proteomes" id="UP000290602"/>
    </source>
</evidence>
<dbReference type="InterPro" id="IPR011701">
    <property type="entry name" value="MFS"/>
</dbReference>
<dbReference type="GO" id="GO:0005886">
    <property type="term" value="C:plasma membrane"/>
    <property type="evidence" value="ECO:0007669"/>
    <property type="project" value="UniProtKB-SubCell"/>
</dbReference>